<keyword evidence="2" id="KW-1185">Reference proteome</keyword>
<reference evidence="1 2" key="1">
    <citation type="journal article" date="2019" name="Genome Biol. Evol.">
        <title>Insights into the evolution of the New World diploid cottons (Gossypium, subgenus Houzingenia) based on genome sequencing.</title>
        <authorList>
            <person name="Grover C.E."/>
            <person name="Arick M.A. 2nd"/>
            <person name="Thrash A."/>
            <person name="Conover J.L."/>
            <person name="Sanders W.S."/>
            <person name="Peterson D.G."/>
            <person name="Frelichowski J.E."/>
            <person name="Scheffler J.A."/>
            <person name="Scheffler B.E."/>
            <person name="Wendel J.F."/>
        </authorList>
    </citation>
    <scope>NUCLEOTIDE SEQUENCE [LARGE SCALE GENOMIC DNA]</scope>
    <source>
        <strain evidence="1">6</strain>
        <tissue evidence="1">Leaf</tissue>
    </source>
</reference>
<name>A0A7J9INJ8_9ROSI</name>
<feature type="non-terminal residue" evidence="1">
    <location>
        <position position="1"/>
    </location>
</feature>
<dbReference type="Proteomes" id="UP000593575">
    <property type="component" value="Unassembled WGS sequence"/>
</dbReference>
<dbReference type="EMBL" id="JABFAE010000002">
    <property type="protein sequence ID" value="MBA0823681.1"/>
    <property type="molecule type" value="Genomic_DNA"/>
</dbReference>
<evidence type="ECO:0000313" key="1">
    <source>
        <dbReference type="EMBL" id="MBA0823681.1"/>
    </source>
</evidence>
<sequence length="474" mass="54865">MGEDPMQVPLYHVDFWVQIHNLSTGLMSEEGFYPGRIMHAKKELSFEWDLSIKVLLRRAMVAKSFLLRQEGDNSAFLRNVGAYLGINLGKNKEGNRRNGENIDPDANTIKLLSLNDWWLGNPRAICRLQHVLREANPLSFFIEVNLHISRMEKYSHENQGGWLRDERGTEAFQSALNDCELSNLGYVELSREDPDDYAFEELVITKMQLNMENDKGERYWEQWALANWLDIGDRNMTLFHRFASHQNWLKIIDQLKKQNGWTFVGDEGIEFRLEEVIATLHNISPTKVSGDNGMPTIFYKKYWNIISDELVISFLSEMSSSVAPKNKRRFEKGLYEVVNVRFEVWEAKNSINCFQDKEALAFGQDKLSGIKEARTTREPDSVVECYRLARLRNNVTIVFRHYGAPPQRCQESTSLCTFLNDDEELVGKTRLKWNVSLKISGKKGIQRQRDHMELVEEEAGQGLSWADRPSAGNR</sequence>
<accession>A0A7J9INJ8</accession>
<organism evidence="1 2">
    <name type="scientific">Gossypium armourianum</name>
    <dbReference type="NCBI Taxonomy" id="34283"/>
    <lineage>
        <taxon>Eukaryota</taxon>
        <taxon>Viridiplantae</taxon>
        <taxon>Streptophyta</taxon>
        <taxon>Embryophyta</taxon>
        <taxon>Tracheophyta</taxon>
        <taxon>Spermatophyta</taxon>
        <taxon>Magnoliopsida</taxon>
        <taxon>eudicotyledons</taxon>
        <taxon>Gunneridae</taxon>
        <taxon>Pentapetalae</taxon>
        <taxon>rosids</taxon>
        <taxon>malvids</taxon>
        <taxon>Malvales</taxon>
        <taxon>Malvaceae</taxon>
        <taxon>Malvoideae</taxon>
        <taxon>Gossypium</taxon>
    </lineage>
</organism>
<evidence type="ECO:0000313" key="2">
    <source>
        <dbReference type="Proteomes" id="UP000593575"/>
    </source>
</evidence>
<protein>
    <submittedName>
        <fullName evidence="1">Uncharacterized protein</fullName>
    </submittedName>
</protein>
<dbReference type="AlphaFoldDB" id="A0A7J9INJ8"/>
<proteinExistence type="predicted"/>
<gene>
    <name evidence="1" type="ORF">Goarm_020398</name>
</gene>
<comment type="caution">
    <text evidence="1">The sequence shown here is derived from an EMBL/GenBank/DDBJ whole genome shotgun (WGS) entry which is preliminary data.</text>
</comment>